<comment type="caution">
    <text evidence="2">The sequence shown here is derived from an EMBL/GenBank/DDBJ whole genome shotgun (WGS) entry which is preliminary data.</text>
</comment>
<dbReference type="Proteomes" id="UP000297239">
    <property type="component" value="Unassembled WGS sequence"/>
</dbReference>
<feature type="transmembrane region" description="Helical" evidence="1">
    <location>
        <begin position="426"/>
        <end position="455"/>
    </location>
</feature>
<accession>A0A6N4Q6E2</accession>
<evidence type="ECO:0000313" key="2">
    <source>
        <dbReference type="EMBL" id="TGK70603.1"/>
    </source>
</evidence>
<keyword evidence="1" id="KW-0472">Membrane</keyword>
<keyword evidence="1" id="KW-0812">Transmembrane</keyword>
<keyword evidence="1" id="KW-1133">Transmembrane helix</keyword>
<sequence>MITRITKFKEIDNAIYRRIQELNKLEPDIRLSLSHLSSVEYFTKDQIQTLISNLQKMKLNEKIRFKSKESWEKLSQEIKTGHSTKLYTDIYDFEPIIKSNYIKSLHLSIESENQIYFRLNIQLILTDEIRYEFLKIIRKKANNRISYKGLIKAFFSNNIDFAIYNENLLRFNLLKKLQENLRSEAKKIIETNIKGLSNSLTKNIIILEKYTYNLKIEDFLINHKPKKAQIFPTLKSIGLKQSNSLYTFKNEIDFVSAEILKIDSGYNLKDLDFTIQLITPSDISSPDFSIIWLSYMKYFSEYILNYQTNDYLEIFSNGFKITNKSIGLLRLKKLNNNILFYNYVIDFLKICHNDLLNSFNSDTLSKYKIRFEIVDGSFRDSNFYQIFESNIKKNLSTIVEKKENLFNHLNISTNLKFTFSNYSLQLIIFLLTIFSFSDKIILFFAYICDFLYFYFLHFDCV</sequence>
<keyword evidence="3" id="KW-1185">Reference proteome</keyword>
<reference evidence="2" key="1">
    <citation type="journal article" date="2019" name="PLoS Negl. Trop. Dis.">
        <title>Revisiting the worldwide diversity of Leptospira species in the environment.</title>
        <authorList>
            <person name="Vincent A.T."/>
            <person name="Schiettekatte O."/>
            <person name="Bourhy P."/>
            <person name="Veyrier F.J."/>
            <person name="Picardeau M."/>
        </authorList>
    </citation>
    <scope>NUCLEOTIDE SEQUENCE [LARGE SCALE GENOMIC DNA]</scope>
    <source>
        <strain evidence="2">201800293</strain>
    </source>
</reference>
<evidence type="ECO:0000256" key="1">
    <source>
        <dbReference type="SAM" id="Phobius"/>
    </source>
</evidence>
<dbReference type="RefSeq" id="WP_135637620.1">
    <property type="nucleotide sequence ID" value="NZ_RQFE01000037.1"/>
</dbReference>
<protein>
    <submittedName>
        <fullName evidence="2">Uncharacterized protein</fullName>
    </submittedName>
</protein>
<organism evidence="2 3">
    <name type="scientific">Leptospira kanakyensis</name>
    <dbReference type="NCBI Taxonomy" id="2484968"/>
    <lineage>
        <taxon>Bacteria</taxon>
        <taxon>Pseudomonadati</taxon>
        <taxon>Spirochaetota</taxon>
        <taxon>Spirochaetia</taxon>
        <taxon>Leptospirales</taxon>
        <taxon>Leptospiraceae</taxon>
        <taxon>Leptospira</taxon>
    </lineage>
</organism>
<name>A0A6N4Q6E2_9LEPT</name>
<evidence type="ECO:0000313" key="3">
    <source>
        <dbReference type="Proteomes" id="UP000297239"/>
    </source>
</evidence>
<proteinExistence type="predicted"/>
<dbReference type="AlphaFoldDB" id="A0A6N4Q6E2"/>
<dbReference type="EMBL" id="RQFF01000027">
    <property type="protein sequence ID" value="TGK70603.1"/>
    <property type="molecule type" value="Genomic_DNA"/>
</dbReference>
<gene>
    <name evidence="2" type="ORF">EHQ18_09135</name>
</gene>